<dbReference type="SUPFAM" id="SSF116734">
    <property type="entry name" value="DNA methylase specificity domain"/>
    <property type="match status" value="2"/>
</dbReference>
<gene>
    <name evidence="5" type="ORF">MSLAZ_1820</name>
</gene>
<dbReference type="KEGG" id="mls:MSLAZ_1820"/>
<dbReference type="InterPro" id="IPR052021">
    <property type="entry name" value="Type-I_RS_S_subunit"/>
</dbReference>
<dbReference type="RefSeq" id="WP_048126364.1">
    <property type="nucleotide sequence ID" value="NZ_CP009515.1"/>
</dbReference>
<evidence type="ECO:0000256" key="1">
    <source>
        <dbReference type="ARBA" id="ARBA00010923"/>
    </source>
</evidence>
<dbReference type="Gene3D" id="3.90.220.20">
    <property type="entry name" value="DNA methylase specificity domains"/>
    <property type="match status" value="2"/>
</dbReference>
<evidence type="ECO:0000256" key="3">
    <source>
        <dbReference type="ARBA" id="ARBA00023125"/>
    </source>
</evidence>
<evidence type="ECO:0000313" key="6">
    <source>
        <dbReference type="Proteomes" id="UP000033072"/>
    </source>
</evidence>
<keyword evidence="6" id="KW-1185">Reference proteome</keyword>
<dbReference type="REBASE" id="109263">
    <property type="entry name" value="S.Mla7289ORF1821P"/>
</dbReference>
<dbReference type="InterPro" id="IPR044946">
    <property type="entry name" value="Restrct_endonuc_typeI_TRD_sf"/>
</dbReference>
<evidence type="ECO:0000313" key="5">
    <source>
        <dbReference type="EMBL" id="AKB75081.1"/>
    </source>
</evidence>
<dbReference type="GO" id="GO:0009307">
    <property type="term" value="P:DNA restriction-modification system"/>
    <property type="evidence" value="ECO:0007669"/>
    <property type="project" value="UniProtKB-KW"/>
</dbReference>
<dbReference type="PANTHER" id="PTHR30408">
    <property type="entry name" value="TYPE-1 RESTRICTION ENZYME ECOKI SPECIFICITY PROTEIN"/>
    <property type="match status" value="1"/>
</dbReference>
<dbReference type="GeneID" id="24806595"/>
<comment type="similarity">
    <text evidence="1">Belongs to the type-I restriction system S methylase family.</text>
</comment>
<accession>A0A0E3S4B6</accession>
<keyword evidence="3" id="KW-0238">DNA-binding</keyword>
<dbReference type="OrthoDB" id="84651at2157"/>
<feature type="domain" description="Type I restriction modification DNA specificity" evidence="4">
    <location>
        <begin position="45"/>
        <end position="190"/>
    </location>
</feature>
<organism evidence="5 6">
    <name type="scientific">Methanosarcina lacustris Z-7289</name>
    <dbReference type="NCBI Taxonomy" id="1434111"/>
    <lineage>
        <taxon>Archaea</taxon>
        <taxon>Methanobacteriati</taxon>
        <taxon>Methanobacteriota</taxon>
        <taxon>Stenosarchaea group</taxon>
        <taxon>Methanomicrobia</taxon>
        <taxon>Methanosarcinales</taxon>
        <taxon>Methanosarcinaceae</taxon>
        <taxon>Methanosarcina</taxon>
    </lineage>
</organism>
<proteinExistence type="inferred from homology"/>
<reference evidence="5 6" key="1">
    <citation type="submission" date="2014-07" db="EMBL/GenBank/DDBJ databases">
        <title>Methanogenic archaea and the global carbon cycle.</title>
        <authorList>
            <person name="Henriksen J.R."/>
            <person name="Luke J."/>
            <person name="Reinhart S."/>
            <person name="Benedict M.N."/>
            <person name="Youngblut N.D."/>
            <person name="Metcalf M.E."/>
            <person name="Whitaker R.J."/>
            <person name="Metcalf W.W."/>
        </authorList>
    </citation>
    <scope>NUCLEOTIDE SEQUENCE [LARGE SCALE GENOMIC DNA]</scope>
    <source>
        <strain evidence="5 6">Z-7289</strain>
    </source>
</reference>
<dbReference type="InterPro" id="IPR000055">
    <property type="entry name" value="Restrct_endonuc_typeI_TRD"/>
</dbReference>
<dbReference type="Pfam" id="PF01420">
    <property type="entry name" value="Methylase_S"/>
    <property type="match status" value="1"/>
</dbReference>
<dbReference type="EMBL" id="CP009515">
    <property type="protein sequence ID" value="AKB75081.1"/>
    <property type="molecule type" value="Genomic_DNA"/>
</dbReference>
<dbReference type="GO" id="GO:0003677">
    <property type="term" value="F:DNA binding"/>
    <property type="evidence" value="ECO:0007669"/>
    <property type="project" value="UniProtKB-KW"/>
</dbReference>
<evidence type="ECO:0000256" key="2">
    <source>
        <dbReference type="ARBA" id="ARBA00022747"/>
    </source>
</evidence>
<keyword evidence="2" id="KW-0680">Restriction system</keyword>
<dbReference type="AlphaFoldDB" id="A0A0E3S4B6"/>
<dbReference type="HOGENOM" id="CLU_021095_2_3_2"/>
<dbReference type="Gene3D" id="1.10.287.1120">
    <property type="entry name" value="Bipartite methylase S protein"/>
    <property type="match status" value="1"/>
</dbReference>
<evidence type="ECO:0000259" key="4">
    <source>
        <dbReference type="Pfam" id="PF01420"/>
    </source>
</evidence>
<dbReference type="PATRIC" id="fig|1434111.4.peg.2382"/>
<dbReference type="Proteomes" id="UP000033072">
    <property type="component" value="Chromosome"/>
</dbReference>
<name>A0A0E3S4B6_9EURY</name>
<dbReference type="PANTHER" id="PTHR30408:SF13">
    <property type="entry name" value="TYPE I RESTRICTION ENZYME HINDI SPECIFICITY SUBUNIT"/>
    <property type="match status" value="1"/>
</dbReference>
<protein>
    <submittedName>
        <fullName evidence="5">Type I restriction-modification system specificity subunit</fullName>
    </submittedName>
</protein>
<sequence length="408" mass="47065">MNKTFVKRVLKDFIDLGEVEIKTGPFGTQLHASDYVEKGTSVINVRNIGYGRIKTEKLEYINEETVQRLSSHLLKHNDIVFGRKGAVDRHALIGSNQQGWFQGSDCLRIRIKSESVDPCYLSYCFLTDNHKKWMMAQCSHGATMASLNQDIISRIQVCLPNIQIQKKIASILSSYDNLIENNTRRIEILEQMAKLVYEEWFVKFRFPGHENVKMIPSELGEIPEGWKVRKVSEILKRFKAGKKYTQDNVLEEGLTPVIDQSEKEILGFHNDIADHSASLKNPIMIFGDHTCKIKILIEPFSVGPNVIPFRSESYPEIFVFFLIKNLVQTKEYKRHWNELQAKKVVLPDVPLAMDFVNVVNPLFKQITLLEHKNQNLRKTRDLLLPKLISGEIDVSDLDIRIRNEVRES</sequence>
<dbReference type="STRING" id="1434111.MSLAZ_1820"/>